<dbReference type="Proteomes" id="UP001303408">
    <property type="component" value="Chromosome"/>
</dbReference>
<dbReference type="GO" id="GO:0003960">
    <property type="term" value="F:quinone reductase (NADPH) activity"/>
    <property type="evidence" value="ECO:0007669"/>
    <property type="project" value="TreeGrafter"/>
</dbReference>
<dbReference type="Gene3D" id="3.90.180.10">
    <property type="entry name" value="Medium-chain alcohol dehydrogenases, catalytic domain"/>
    <property type="match status" value="1"/>
</dbReference>
<evidence type="ECO:0000256" key="1">
    <source>
        <dbReference type="ARBA" id="ARBA00022857"/>
    </source>
</evidence>
<organism evidence="4">
    <name type="scientific">Demequina capsici</name>
    <dbReference type="NCBI Taxonomy" id="3075620"/>
    <lineage>
        <taxon>Bacteria</taxon>
        <taxon>Bacillati</taxon>
        <taxon>Actinomycetota</taxon>
        <taxon>Actinomycetes</taxon>
        <taxon>Micrococcales</taxon>
        <taxon>Demequinaceae</taxon>
        <taxon>Demequina</taxon>
    </lineage>
</organism>
<dbReference type="InterPro" id="IPR011032">
    <property type="entry name" value="GroES-like_sf"/>
</dbReference>
<dbReference type="GO" id="GO:0070402">
    <property type="term" value="F:NADPH binding"/>
    <property type="evidence" value="ECO:0007669"/>
    <property type="project" value="TreeGrafter"/>
</dbReference>
<reference evidence="4" key="1">
    <citation type="submission" date="2023-09" db="EMBL/GenBank/DDBJ databases">
        <title>Demequina sp. a novel bacteria isolated from Capsicum annuum.</title>
        <authorList>
            <person name="Humaira Z."/>
            <person name="Lee J."/>
            <person name="Cho D."/>
        </authorList>
    </citation>
    <scope>NUCLEOTIDE SEQUENCE</scope>
    <source>
        <strain evidence="4">PMTSA13</strain>
    </source>
</reference>
<dbReference type="RefSeq" id="WP_313543365.1">
    <property type="nucleotide sequence ID" value="NZ_CP134880.1"/>
</dbReference>
<dbReference type="InterPro" id="IPR020843">
    <property type="entry name" value="ER"/>
</dbReference>
<dbReference type="EMBL" id="CP134880">
    <property type="protein sequence ID" value="WNM27364.1"/>
    <property type="molecule type" value="Genomic_DNA"/>
</dbReference>
<protein>
    <submittedName>
        <fullName evidence="4">NADP-dependent oxidoreductase</fullName>
        <ecNumber evidence="4">1.-.-.-</ecNumber>
    </submittedName>
</protein>
<dbReference type="Pfam" id="PF08240">
    <property type="entry name" value="ADH_N"/>
    <property type="match status" value="1"/>
</dbReference>
<dbReference type="CDD" id="cd05289">
    <property type="entry name" value="MDR_like_2"/>
    <property type="match status" value="1"/>
</dbReference>
<dbReference type="InterPro" id="IPR002364">
    <property type="entry name" value="Quin_OxRdtase/zeta-crystal_CS"/>
</dbReference>
<gene>
    <name evidence="4" type="ORF">RN607_14365</name>
</gene>
<evidence type="ECO:0000259" key="3">
    <source>
        <dbReference type="SMART" id="SM00829"/>
    </source>
</evidence>
<dbReference type="Gene3D" id="3.40.50.720">
    <property type="entry name" value="NAD(P)-binding Rossmann-like Domain"/>
    <property type="match status" value="1"/>
</dbReference>
<name>A0AA96FCZ6_9MICO</name>
<evidence type="ECO:0000313" key="4">
    <source>
        <dbReference type="EMBL" id="WNM27364.1"/>
    </source>
</evidence>
<dbReference type="PROSITE" id="PS01162">
    <property type="entry name" value="QOR_ZETA_CRYSTAL"/>
    <property type="match status" value="1"/>
</dbReference>
<dbReference type="GO" id="GO:0005829">
    <property type="term" value="C:cytosol"/>
    <property type="evidence" value="ECO:0007669"/>
    <property type="project" value="TreeGrafter"/>
</dbReference>
<dbReference type="PANTHER" id="PTHR48106:SF13">
    <property type="entry name" value="QUINONE OXIDOREDUCTASE-RELATED"/>
    <property type="match status" value="1"/>
</dbReference>
<accession>A0AA96FCZ6</accession>
<dbReference type="KEGG" id="dcp:RN607_14365"/>
<feature type="domain" description="Enoyl reductase (ER)" evidence="3">
    <location>
        <begin position="11"/>
        <end position="306"/>
    </location>
</feature>
<dbReference type="EC" id="1.-.-.-" evidence="4"/>
<sequence length="308" mass="31053">MTTIVTAPSFGGPEVLTLEETDLQAPGPQQVAIKVRAIGVNPADCKHRAGRFGGSVPVRLGSEAAGVVTAVGEGVTDVSVGDEVIAYRAPGAYATDLVVPRRAVVPKPVSLAWVDAAALLLAGVTAVHALEATHVGADDTVLIHGAAGGVGQMAVQLARLRGARVIGTAGPSGAAIVSDLGGEATPYGDGLAERVTALAPQGVTVALDLIGTDEALAASLAVVDDRERIASIVPRAAAMDAGIQVLGGGAGADPGTQIREAARVELTRLAAEGAIRVKVVRTFRLADVAEAHRFLERGHADGKVVLLP</sequence>
<dbReference type="Pfam" id="PF13602">
    <property type="entry name" value="ADH_zinc_N_2"/>
    <property type="match status" value="1"/>
</dbReference>
<dbReference type="InterPro" id="IPR013154">
    <property type="entry name" value="ADH-like_N"/>
</dbReference>
<keyword evidence="2 4" id="KW-0560">Oxidoreductase</keyword>
<dbReference type="GO" id="GO:0035925">
    <property type="term" value="F:mRNA 3'-UTR AU-rich region binding"/>
    <property type="evidence" value="ECO:0007669"/>
    <property type="project" value="TreeGrafter"/>
</dbReference>
<proteinExistence type="predicted"/>
<dbReference type="AlphaFoldDB" id="A0AA96FCZ6"/>
<evidence type="ECO:0000256" key="2">
    <source>
        <dbReference type="ARBA" id="ARBA00023002"/>
    </source>
</evidence>
<dbReference type="InterPro" id="IPR036291">
    <property type="entry name" value="NAD(P)-bd_dom_sf"/>
</dbReference>
<dbReference type="PANTHER" id="PTHR48106">
    <property type="entry name" value="QUINONE OXIDOREDUCTASE PIG3-RELATED"/>
    <property type="match status" value="1"/>
</dbReference>
<dbReference type="GO" id="GO:0008270">
    <property type="term" value="F:zinc ion binding"/>
    <property type="evidence" value="ECO:0007669"/>
    <property type="project" value="InterPro"/>
</dbReference>
<dbReference type="SUPFAM" id="SSF51735">
    <property type="entry name" value="NAD(P)-binding Rossmann-fold domains"/>
    <property type="match status" value="1"/>
</dbReference>
<dbReference type="SMART" id="SM00829">
    <property type="entry name" value="PKS_ER"/>
    <property type="match status" value="1"/>
</dbReference>
<dbReference type="SUPFAM" id="SSF50129">
    <property type="entry name" value="GroES-like"/>
    <property type="match status" value="1"/>
</dbReference>
<keyword evidence="1" id="KW-0521">NADP</keyword>